<name>A0A246GA67_9FLAO</name>
<evidence type="ECO:0000313" key="1">
    <source>
        <dbReference type="EMBL" id="OWP76839.1"/>
    </source>
</evidence>
<dbReference type="AlphaFoldDB" id="A0A246GA67"/>
<proteinExistence type="predicted"/>
<dbReference type="EMBL" id="MTCY01000022">
    <property type="protein sequence ID" value="OWP76839.1"/>
    <property type="molecule type" value="Genomic_DNA"/>
</dbReference>
<evidence type="ECO:0000313" key="2">
    <source>
        <dbReference type="Proteomes" id="UP000198034"/>
    </source>
</evidence>
<comment type="caution">
    <text evidence="1">The sequence shown here is derived from an EMBL/GenBank/DDBJ whole genome shotgun (WGS) entry which is preliminary data.</text>
</comment>
<dbReference type="Proteomes" id="UP000198034">
    <property type="component" value="Unassembled WGS sequence"/>
</dbReference>
<protein>
    <recommendedName>
        <fullName evidence="3">Phage protein D</fullName>
    </recommendedName>
</protein>
<gene>
    <name evidence="1" type="ORF">BWK62_08605</name>
</gene>
<evidence type="ECO:0008006" key="3">
    <source>
        <dbReference type="Google" id="ProtNLM"/>
    </source>
</evidence>
<reference evidence="1 2" key="1">
    <citation type="journal article" date="2017" name="Infect. Genet. Evol.">
        <title>Comparative genome analysis of fish pathogen Flavobacterium columnare reveals extensive sequence diversity within the species.</title>
        <authorList>
            <person name="Kayansamruaj P."/>
            <person name="Dong H.T."/>
            <person name="Hirono I."/>
            <person name="Kondo H."/>
            <person name="Senapin S."/>
            <person name="Rodkhum C."/>
        </authorList>
    </citation>
    <scope>NUCLEOTIDE SEQUENCE [LARGE SCALE GENOMIC DNA]</scope>
    <source>
        <strain evidence="1 2">1214</strain>
    </source>
</reference>
<accession>A0A246GA67</accession>
<organism evidence="1 2">
    <name type="scientific">Flavobacterium columnare</name>
    <dbReference type="NCBI Taxonomy" id="996"/>
    <lineage>
        <taxon>Bacteria</taxon>
        <taxon>Pseudomonadati</taxon>
        <taxon>Bacteroidota</taxon>
        <taxon>Flavobacteriia</taxon>
        <taxon>Flavobacteriales</taxon>
        <taxon>Flavobacteriaceae</taxon>
        <taxon>Flavobacterium</taxon>
    </lineage>
</organism>
<sequence length="335" mass="38044">MNYLYHDISIRITIANNLQFTVCQSIKIESTVQALTDTAKIELPREFRNAVDAVGKTINISGKSILDLMKRGNSVKIELGYDGNLETEFEGYVTKIGAEMPLLLECEDEMFQLKKAPRVTKFIKSGKLIDILKAVLPSKYKIECNGDYSIGKWLIEDATPYNVLEELREKAGIRAYFKNPTTLAVGMVVDFKAEKVHKFNFSENVRRGSNLKFEQKESKPLFLTVESKQSNGTILKLSKGEKGGDEKTVKLWPNMTKSELEVWANKQQTSVSYDGFEGTLDGWCYPRTKPGDAAHLYRPYYKDRHQDGRYFIESITIDVNGTDGIKRANTLSYKL</sequence>